<comment type="subcellular location">
    <subcellularLocation>
        <location evidence="1">Membrane</location>
    </subcellularLocation>
</comment>
<dbReference type="Gene3D" id="3.10.20.310">
    <property type="entry name" value="membrane protein fhac"/>
    <property type="match status" value="1"/>
</dbReference>
<comment type="caution">
    <text evidence="5">The sequence shown here is derived from an EMBL/GenBank/DDBJ whole genome shotgun (WGS) entry which is preliminary data.</text>
</comment>
<dbReference type="Gene3D" id="2.40.160.50">
    <property type="entry name" value="membrane protein fhac: a member of the omp85/tpsb transporter family"/>
    <property type="match status" value="1"/>
</dbReference>
<sequence length="581" mass="66255">MFRFLCQSWLPNTQMDKVLCGCIVSLVSICLWSNGALAQQAATEVAAAESCQSFNIDPRDIAHNKTSRVEAAVFEPLQGKTIRNIRFHQMNVFDETNPDENNRVYRFLNRIHIKTRPKVVASQLLFKSGDKINHQAMEETERNLRTRKYLTNAFVLPEKVCGDNVDVVVITQDAWALEPQVSFSHKSSDSQTGFAISDGNVFGTGNAFEIGYEENDLRNTISYEFSNPYFLNRQLAVRALYQDSSDGKSTLLSVSRPFYALDTPWATGVQLSDLAQVDEIRSRGEKVNAFRHQSINNEIYFGKATDINSKFTQRWLVGFTQEEDSFSIDEDTKQPIPERDKAVYPWIEYQYLQNQYGVFKNLNQIQRPEDVSVGQVVKIRLGLAGKTFGNPDDVLRYKAEYTNIIDFSDTHLLEFEVKLDGRQHFKYDNLDPTILTSAVAYHYLVDEKNRWYARAEFGMGENLPQYKELTVGDITGLRGYPTDYLRGDRRYVFTLERRYFSDLHIFNLLRVGGVVFVDVGKAWGLPNEPQSPLLSDVGIGLRLSSTKVRIGNVIHVDIAMPTSAKEGIDKYQLTIGAFQKF</sequence>
<organism evidence="5 6">
    <name type="scientific">Cellvibrio zantedeschiae</name>
    <dbReference type="NCBI Taxonomy" id="1237077"/>
    <lineage>
        <taxon>Bacteria</taxon>
        <taxon>Pseudomonadati</taxon>
        <taxon>Pseudomonadota</taxon>
        <taxon>Gammaproteobacteria</taxon>
        <taxon>Cellvibrionales</taxon>
        <taxon>Cellvibrionaceae</taxon>
        <taxon>Cellvibrio</taxon>
    </lineage>
</organism>
<evidence type="ECO:0000256" key="2">
    <source>
        <dbReference type="ARBA" id="ARBA00023136"/>
    </source>
</evidence>
<dbReference type="Proteomes" id="UP000619761">
    <property type="component" value="Unassembled WGS sequence"/>
</dbReference>
<evidence type="ECO:0000256" key="1">
    <source>
        <dbReference type="ARBA" id="ARBA00004370"/>
    </source>
</evidence>
<dbReference type="Pfam" id="PF01103">
    <property type="entry name" value="Omp85"/>
    <property type="match status" value="1"/>
</dbReference>
<gene>
    <name evidence="5" type="ORF">GCM10011613_03600</name>
</gene>
<evidence type="ECO:0000259" key="4">
    <source>
        <dbReference type="Pfam" id="PF01103"/>
    </source>
</evidence>
<accession>A0ABQ3AQ42</accession>
<feature type="signal peptide" evidence="3">
    <location>
        <begin position="1"/>
        <end position="38"/>
    </location>
</feature>
<feature type="chain" id="PRO_5046141037" description="Bacterial surface antigen (D15) domain-containing protein" evidence="3">
    <location>
        <begin position="39"/>
        <end position="581"/>
    </location>
</feature>
<dbReference type="RefSeq" id="WP_189415530.1">
    <property type="nucleotide sequence ID" value="NZ_BMYZ01000001.1"/>
</dbReference>
<dbReference type="InterPro" id="IPR000184">
    <property type="entry name" value="Bac_surfAg_D15"/>
</dbReference>
<evidence type="ECO:0000256" key="3">
    <source>
        <dbReference type="SAM" id="SignalP"/>
    </source>
</evidence>
<keyword evidence="2" id="KW-0472">Membrane</keyword>
<dbReference type="EMBL" id="BMYZ01000001">
    <property type="protein sequence ID" value="GGY63220.1"/>
    <property type="molecule type" value="Genomic_DNA"/>
</dbReference>
<protein>
    <recommendedName>
        <fullName evidence="4">Bacterial surface antigen (D15) domain-containing protein</fullName>
    </recommendedName>
</protein>
<keyword evidence="6" id="KW-1185">Reference proteome</keyword>
<feature type="domain" description="Bacterial surface antigen (D15)" evidence="4">
    <location>
        <begin position="200"/>
        <end position="572"/>
    </location>
</feature>
<keyword evidence="3" id="KW-0732">Signal</keyword>
<evidence type="ECO:0000313" key="5">
    <source>
        <dbReference type="EMBL" id="GGY63220.1"/>
    </source>
</evidence>
<reference evidence="6" key="1">
    <citation type="journal article" date="2019" name="Int. J. Syst. Evol. Microbiol.">
        <title>The Global Catalogue of Microorganisms (GCM) 10K type strain sequencing project: providing services to taxonomists for standard genome sequencing and annotation.</title>
        <authorList>
            <consortium name="The Broad Institute Genomics Platform"/>
            <consortium name="The Broad Institute Genome Sequencing Center for Infectious Disease"/>
            <person name="Wu L."/>
            <person name="Ma J."/>
        </authorList>
    </citation>
    <scope>NUCLEOTIDE SEQUENCE [LARGE SCALE GENOMIC DNA]</scope>
    <source>
        <strain evidence="6">KCTC 32239</strain>
    </source>
</reference>
<evidence type="ECO:0000313" key="6">
    <source>
        <dbReference type="Proteomes" id="UP000619761"/>
    </source>
</evidence>
<name>A0ABQ3AQ42_9GAMM</name>
<proteinExistence type="predicted"/>